<organism evidence="1 2">
    <name type="scientific">Fusarium beomiforme</name>
    <dbReference type="NCBI Taxonomy" id="44412"/>
    <lineage>
        <taxon>Eukaryota</taxon>
        <taxon>Fungi</taxon>
        <taxon>Dikarya</taxon>
        <taxon>Ascomycota</taxon>
        <taxon>Pezizomycotina</taxon>
        <taxon>Sordariomycetes</taxon>
        <taxon>Hypocreomycetidae</taxon>
        <taxon>Hypocreales</taxon>
        <taxon>Nectriaceae</taxon>
        <taxon>Fusarium</taxon>
        <taxon>Fusarium burgessii species complex</taxon>
    </lineage>
</organism>
<sequence length="678" mass="77082">MICSESTIISIGLSELQMKILRRDDLAQAWASRTEIWTAFETALTGCMVVFSCLEAETRSLRSKNPGVWAKLKFIWNQDRLKELLVALRGQQSSITFLLKLLELDTLTNIQKGLQQNESNIKLAALEAQSLQSRSRSVKSNSIFDSDTSKLSFFEMEVVSGVAPSELDFEFDDLVINSHAYRRAFARALNGSHQQISLGRDQIIDSDAVTIREIDLDMNELSQPATMRAASPNNTGINFSELDSQRQEYLSSQDSANDDLIDRVFVEQAEAEEPAHITYLRQEQIPNDGISDMIKVADECSINFDDYGNSDLNQPILSEQDEIQEITVIYQDDHYRGPDLYFLHEDEIYCDLHYCQYWAARCHNCKFPILHSVRRKNNHMWHIGCYSIHKWGISLVVSPGGRKYLDSLKASSIEMDNQSQELHDACVQRIYKVGSDLIALFRSKLTAALEARAEVLAEDGERFERWKAMLSLLLQIFETMHNWQSDGIDATSTNDACSELGNAIKLFPDSISRRFIDDNVSFAVKLLKKILKIALGAFMSSGNKGMSWDQNNDKFDAFLSRLATKDIPPFPALWKHEPTLVNKQALCCRKCKKEIMGAAVFVPPKRHLRWHLDCFWCSKCKGGGTIVTQTECEASSEFECSNVSCGWKEKVHVVPVYVMVIYGMWVSWINWKGDVRSI</sequence>
<gene>
    <name evidence="1" type="ORF">FBEOM_13758</name>
</gene>
<dbReference type="OrthoDB" id="5365701at2759"/>
<dbReference type="EMBL" id="PVQB02001077">
    <property type="protein sequence ID" value="KAF4332439.1"/>
    <property type="molecule type" value="Genomic_DNA"/>
</dbReference>
<dbReference type="Proteomes" id="UP000730481">
    <property type="component" value="Unassembled WGS sequence"/>
</dbReference>
<evidence type="ECO:0000313" key="2">
    <source>
        <dbReference type="Proteomes" id="UP000730481"/>
    </source>
</evidence>
<reference evidence="1" key="1">
    <citation type="journal article" date="2017" name="Mycologia">
        <title>Fusarium algeriense, sp. nov., a novel toxigenic crown rot pathogen of durum wheat from Algeria is nested in the Fusarium burgessii species complex.</title>
        <authorList>
            <person name="Laraba I."/>
            <person name="Keddad A."/>
            <person name="Boureghda H."/>
            <person name="Abdallah N."/>
            <person name="Vaughan M.M."/>
            <person name="Proctor R.H."/>
            <person name="Busman M."/>
            <person name="O'Donnell K."/>
        </authorList>
    </citation>
    <scope>NUCLEOTIDE SEQUENCE</scope>
    <source>
        <strain evidence="1">NRRL 25174</strain>
    </source>
</reference>
<reference evidence="1" key="2">
    <citation type="submission" date="2020-02" db="EMBL/GenBank/DDBJ databases">
        <title>Identification and distribution of gene clusters putatively required for synthesis of sphingolipid metabolism inhibitors in phylogenetically diverse species of the filamentous fungus Fusarium.</title>
        <authorList>
            <person name="Kim H.-S."/>
            <person name="Busman M."/>
            <person name="Brown D.W."/>
            <person name="Divon H."/>
            <person name="Uhlig S."/>
            <person name="Proctor R.H."/>
        </authorList>
    </citation>
    <scope>NUCLEOTIDE SEQUENCE</scope>
    <source>
        <strain evidence="1">NRRL 25174</strain>
    </source>
</reference>
<proteinExistence type="predicted"/>
<comment type="caution">
    <text evidence="1">The sequence shown here is derived from an EMBL/GenBank/DDBJ whole genome shotgun (WGS) entry which is preliminary data.</text>
</comment>
<dbReference type="SUPFAM" id="SSF57716">
    <property type="entry name" value="Glucocorticoid receptor-like (DNA-binding domain)"/>
    <property type="match status" value="1"/>
</dbReference>
<protein>
    <submittedName>
        <fullName evidence="1">GTPase-activating of the rho rac family (LRG1)</fullName>
    </submittedName>
</protein>
<name>A0A9P5A556_9HYPO</name>
<accession>A0A9P5A556</accession>
<dbReference type="AlphaFoldDB" id="A0A9P5A556"/>
<keyword evidence="2" id="KW-1185">Reference proteome</keyword>
<evidence type="ECO:0000313" key="1">
    <source>
        <dbReference type="EMBL" id="KAF4332439.1"/>
    </source>
</evidence>